<feature type="signal peptide" evidence="1">
    <location>
        <begin position="1"/>
        <end position="20"/>
    </location>
</feature>
<dbReference type="Pfam" id="PF07944">
    <property type="entry name" value="Beta-AFase-like_GH127_cat"/>
    <property type="match status" value="1"/>
</dbReference>
<dbReference type="GO" id="GO:0005975">
    <property type="term" value="P:carbohydrate metabolic process"/>
    <property type="evidence" value="ECO:0007669"/>
    <property type="project" value="InterPro"/>
</dbReference>
<organism evidence="4 5">
    <name type="scientific">Niastella caeni</name>
    <dbReference type="NCBI Taxonomy" id="2569763"/>
    <lineage>
        <taxon>Bacteria</taxon>
        <taxon>Pseudomonadati</taxon>
        <taxon>Bacteroidota</taxon>
        <taxon>Chitinophagia</taxon>
        <taxon>Chitinophagales</taxon>
        <taxon>Chitinophagaceae</taxon>
        <taxon>Niastella</taxon>
    </lineage>
</organism>
<dbReference type="InterPro" id="IPR049046">
    <property type="entry name" value="Beta-AFase-like_GH127_middle"/>
</dbReference>
<dbReference type="SUPFAM" id="SSF48208">
    <property type="entry name" value="Six-hairpin glycosidases"/>
    <property type="match status" value="1"/>
</dbReference>
<dbReference type="AlphaFoldDB" id="A0A4S8HS52"/>
<feature type="domain" description="Non-reducing end beta-L-arabinofuranosidase-like GH127 middle" evidence="3">
    <location>
        <begin position="439"/>
        <end position="530"/>
    </location>
</feature>
<dbReference type="PANTHER" id="PTHR31151">
    <property type="entry name" value="PROLINE-TRNA LIGASE (DUF1680)"/>
    <property type="match status" value="1"/>
</dbReference>
<dbReference type="Pfam" id="PF20736">
    <property type="entry name" value="Glyco_hydro127M"/>
    <property type="match status" value="1"/>
</dbReference>
<keyword evidence="5" id="KW-1185">Reference proteome</keyword>
<feature type="chain" id="PRO_5020547779" description="Glycoside hydrolase family 127 protein" evidence="1">
    <location>
        <begin position="21"/>
        <end position="617"/>
    </location>
</feature>
<comment type="caution">
    <text evidence="4">The sequence shown here is derived from an EMBL/GenBank/DDBJ whole genome shotgun (WGS) entry which is preliminary data.</text>
</comment>
<dbReference type="Proteomes" id="UP000306918">
    <property type="component" value="Unassembled WGS sequence"/>
</dbReference>
<evidence type="ECO:0000256" key="1">
    <source>
        <dbReference type="SAM" id="SignalP"/>
    </source>
</evidence>
<evidence type="ECO:0000313" key="5">
    <source>
        <dbReference type="Proteomes" id="UP000306918"/>
    </source>
</evidence>
<dbReference type="InterPro" id="IPR008928">
    <property type="entry name" value="6-hairpin_glycosidase_sf"/>
</dbReference>
<keyword evidence="1" id="KW-0732">Signal</keyword>
<proteinExistence type="predicted"/>
<dbReference type="OrthoDB" id="9757939at2"/>
<dbReference type="PANTHER" id="PTHR31151:SF0">
    <property type="entry name" value="PROLINE-TRNA LIGASE (DUF1680)"/>
    <property type="match status" value="1"/>
</dbReference>
<reference evidence="4 5" key="1">
    <citation type="submission" date="2019-04" db="EMBL/GenBank/DDBJ databases">
        <title>Niastella caeni sp. nov., isolated from activated sludge.</title>
        <authorList>
            <person name="Sheng M."/>
        </authorList>
    </citation>
    <scope>NUCLEOTIDE SEQUENCE [LARGE SCALE GENOMIC DNA]</scope>
    <source>
        <strain evidence="4 5">HX-2-15</strain>
    </source>
</reference>
<feature type="domain" description="Non-reducing end beta-L-arabinofuranosidase-like GH127 catalytic" evidence="2">
    <location>
        <begin position="39"/>
        <end position="425"/>
    </location>
</feature>
<gene>
    <name evidence="4" type="ORF">FAM09_15690</name>
</gene>
<evidence type="ECO:0000313" key="4">
    <source>
        <dbReference type="EMBL" id="THU38125.1"/>
    </source>
</evidence>
<evidence type="ECO:0000259" key="2">
    <source>
        <dbReference type="Pfam" id="PF07944"/>
    </source>
</evidence>
<accession>A0A4S8HS52</accession>
<dbReference type="EMBL" id="STFF01000004">
    <property type="protein sequence ID" value="THU38125.1"/>
    <property type="molecule type" value="Genomic_DNA"/>
</dbReference>
<dbReference type="InterPro" id="IPR012878">
    <property type="entry name" value="Beta-AFase-like_GH127_cat"/>
</dbReference>
<protein>
    <recommendedName>
        <fullName evidence="6">Glycoside hydrolase family 127 protein</fullName>
    </recommendedName>
</protein>
<evidence type="ECO:0008006" key="6">
    <source>
        <dbReference type="Google" id="ProtNLM"/>
    </source>
</evidence>
<name>A0A4S8HS52_9BACT</name>
<evidence type="ECO:0000259" key="3">
    <source>
        <dbReference type="Pfam" id="PF20736"/>
    </source>
</evidence>
<sequence>MLKKISFLLSLLTTTIYIFGQTSTFHDEITQVFPFSNTAVTLTPSWIKDRETLNIQYLKSLNADRLLHNFRVNAGLPSSAKPLEGWEAPNIGIRGHFVGHYLSAVSEVVEKYSDTLLSNRLNYMTDELYKCQRAMGNGYLSAFPQTDFDILEKKFGGVWAPYYTYHKLMQGLLDVYKRAKNKKAYEMVLNMADYVEKRMSKLDSAAIEKMLYTTAANPPNEPGAMNEVLYNLYKVSNDPKHLALAKLFDRNWFLNPLSQNKDLLSGLHSNTHLVIVNGFAQGYAITKEEKYHAAITNFWDMLISSHAYVNGSSSGPRPNVTTPTSLTSEHWGKPGVLSNTLTKEIAESCVSHNTQKLTSTLFTWTGSPKYADAYMNTFYNSILALQSAKSGRCVYHLPLGSPGKKAFLKEDDFRCCNGTTIEAFALLNSGIYFQNDTSLWVNMYIPSKVNWASRGILLEQQGNFPTDTAVLFQVSVKTKTSFSLKLFVPEWANNAEVYVNGVKQAMAVIPSSYVSLNRQWQHKDQIKIVFHYRFHAKSMPDDENVIAIYYGPMLLAFESESELVLRLHKEEILQHIVVDNISQRTFKLTDNGNSYLLRPLFDIGEQSYGVYATLRDY</sequence>